<dbReference type="SUPFAM" id="SSF103473">
    <property type="entry name" value="MFS general substrate transporter"/>
    <property type="match status" value="1"/>
</dbReference>
<accession>A0A1G6N878</accession>
<dbReference type="PANTHER" id="PTHR43266">
    <property type="entry name" value="MACROLIDE-EFFLUX PROTEIN"/>
    <property type="match status" value="1"/>
</dbReference>
<dbReference type="GO" id="GO:0005886">
    <property type="term" value="C:plasma membrane"/>
    <property type="evidence" value="ECO:0007669"/>
    <property type="project" value="UniProtKB-SubCell"/>
</dbReference>
<dbReference type="RefSeq" id="WP_228771492.1">
    <property type="nucleotide sequence ID" value="NZ_FMZZ01000003.1"/>
</dbReference>
<evidence type="ECO:0000313" key="9">
    <source>
        <dbReference type="EMBL" id="SDC64013.1"/>
    </source>
</evidence>
<evidence type="ECO:0000256" key="1">
    <source>
        <dbReference type="ARBA" id="ARBA00004651"/>
    </source>
</evidence>
<sequence length="402" mass="40293">MDRGGTALLRANGQLRTLVAARVVSTVGDSLTLVALMLFVADTTGQAMAIALLLLVVDFAPSLFGPLTGVVGDRFDLRRVMVWCEVAQGALVLLIALALPPLPLLLALAGVRALAAQVFLPASRAAVPAVVGPGDLESANALLGFGTNGAEAFGPLAAAALLPVLGLRGVLVADVATFAVSALLIGRLKPIPPSTGATESGVFKQARVGLGYIARTPAVRVVALGFCGVVLCNGVDDVALVLLAKDTLAAGDSAVGLLLAAVGAGLLAGYALLSRFAQKTSMAVLLVGGFLVSSAGNLLTGFAWAVAAAFTVQAVRGLGIAAMDVGVNTLLQRLVPAELLGRVFGNLYGAVGVAAALSYLGGGLLLDATDAPTTFLVAGGGGVVVTVLVAITLPRADRPVRR</sequence>
<dbReference type="CDD" id="cd06173">
    <property type="entry name" value="MFS_MefA_like"/>
    <property type="match status" value="1"/>
</dbReference>
<keyword evidence="2" id="KW-0813">Transport</keyword>
<dbReference type="GO" id="GO:0022857">
    <property type="term" value="F:transmembrane transporter activity"/>
    <property type="evidence" value="ECO:0007669"/>
    <property type="project" value="InterPro"/>
</dbReference>
<reference evidence="10" key="1">
    <citation type="submission" date="2016-10" db="EMBL/GenBank/DDBJ databases">
        <authorList>
            <person name="Varghese N."/>
            <person name="Submissions S."/>
        </authorList>
    </citation>
    <scope>NUCLEOTIDE SEQUENCE [LARGE SCALE GENOMIC DNA]</scope>
    <source>
        <strain evidence="10">IBRC-M 10403</strain>
    </source>
</reference>
<dbReference type="InterPro" id="IPR011701">
    <property type="entry name" value="MFS"/>
</dbReference>
<dbReference type="InterPro" id="IPR036259">
    <property type="entry name" value="MFS_trans_sf"/>
</dbReference>
<dbReference type="EMBL" id="FMZZ01000003">
    <property type="protein sequence ID" value="SDC64013.1"/>
    <property type="molecule type" value="Genomic_DNA"/>
</dbReference>
<keyword evidence="10" id="KW-1185">Reference proteome</keyword>
<dbReference type="Proteomes" id="UP000199501">
    <property type="component" value="Unassembled WGS sequence"/>
</dbReference>
<feature type="transmembrane region" description="Helical" evidence="7">
    <location>
        <begin position="374"/>
        <end position="393"/>
    </location>
</feature>
<evidence type="ECO:0000256" key="3">
    <source>
        <dbReference type="ARBA" id="ARBA00022475"/>
    </source>
</evidence>
<feature type="transmembrane region" description="Helical" evidence="7">
    <location>
        <begin position="20"/>
        <end position="41"/>
    </location>
</feature>
<evidence type="ECO:0000256" key="7">
    <source>
        <dbReference type="SAM" id="Phobius"/>
    </source>
</evidence>
<dbReference type="Gene3D" id="1.20.1250.20">
    <property type="entry name" value="MFS general substrate transporter like domains"/>
    <property type="match status" value="2"/>
</dbReference>
<dbReference type="Pfam" id="PF07690">
    <property type="entry name" value="MFS_1"/>
    <property type="match status" value="2"/>
</dbReference>
<feature type="domain" description="Major facilitator superfamily (MFS) profile" evidence="8">
    <location>
        <begin position="218"/>
        <end position="402"/>
    </location>
</feature>
<protein>
    <submittedName>
        <fullName evidence="9">Predicted arabinose efflux permease, MFS family</fullName>
    </submittedName>
</protein>
<name>A0A1G6N878_9PSEU</name>
<evidence type="ECO:0000259" key="8">
    <source>
        <dbReference type="PROSITE" id="PS50850"/>
    </source>
</evidence>
<dbReference type="AlphaFoldDB" id="A0A1G6N878"/>
<feature type="transmembrane region" description="Helical" evidence="7">
    <location>
        <begin position="343"/>
        <end position="362"/>
    </location>
</feature>
<keyword evidence="4 7" id="KW-0812">Transmembrane</keyword>
<gene>
    <name evidence="9" type="ORF">SAMN05216174_103240</name>
</gene>
<feature type="transmembrane region" description="Helical" evidence="7">
    <location>
        <begin position="254"/>
        <end position="273"/>
    </location>
</feature>
<organism evidence="9 10">
    <name type="scientific">Actinokineospora iranica</name>
    <dbReference type="NCBI Taxonomy" id="1271860"/>
    <lineage>
        <taxon>Bacteria</taxon>
        <taxon>Bacillati</taxon>
        <taxon>Actinomycetota</taxon>
        <taxon>Actinomycetes</taxon>
        <taxon>Pseudonocardiales</taxon>
        <taxon>Pseudonocardiaceae</taxon>
        <taxon>Actinokineospora</taxon>
    </lineage>
</organism>
<keyword evidence="3" id="KW-1003">Cell membrane</keyword>
<comment type="subcellular location">
    <subcellularLocation>
        <location evidence="1">Cell membrane</location>
        <topology evidence="1">Multi-pass membrane protein</topology>
    </subcellularLocation>
</comment>
<feature type="transmembrane region" description="Helical" evidence="7">
    <location>
        <begin position="221"/>
        <end position="242"/>
    </location>
</feature>
<evidence type="ECO:0000256" key="5">
    <source>
        <dbReference type="ARBA" id="ARBA00022989"/>
    </source>
</evidence>
<dbReference type="InterPro" id="IPR020846">
    <property type="entry name" value="MFS_dom"/>
</dbReference>
<evidence type="ECO:0000313" key="10">
    <source>
        <dbReference type="Proteomes" id="UP000199501"/>
    </source>
</evidence>
<keyword evidence="5 7" id="KW-1133">Transmembrane helix</keyword>
<feature type="transmembrane region" description="Helical" evidence="7">
    <location>
        <begin position="47"/>
        <end position="68"/>
    </location>
</feature>
<keyword evidence="6 7" id="KW-0472">Membrane</keyword>
<evidence type="ECO:0000256" key="4">
    <source>
        <dbReference type="ARBA" id="ARBA00022692"/>
    </source>
</evidence>
<evidence type="ECO:0000256" key="2">
    <source>
        <dbReference type="ARBA" id="ARBA00022448"/>
    </source>
</evidence>
<feature type="transmembrane region" description="Helical" evidence="7">
    <location>
        <begin position="313"/>
        <end position="331"/>
    </location>
</feature>
<dbReference type="PANTHER" id="PTHR43266:SF2">
    <property type="entry name" value="MAJOR FACILITATOR SUPERFAMILY (MFS) PROFILE DOMAIN-CONTAINING PROTEIN"/>
    <property type="match status" value="1"/>
</dbReference>
<feature type="transmembrane region" description="Helical" evidence="7">
    <location>
        <begin position="165"/>
        <end position="185"/>
    </location>
</feature>
<evidence type="ECO:0000256" key="6">
    <source>
        <dbReference type="ARBA" id="ARBA00023136"/>
    </source>
</evidence>
<dbReference type="PROSITE" id="PS50850">
    <property type="entry name" value="MFS"/>
    <property type="match status" value="1"/>
</dbReference>
<dbReference type="STRING" id="1271860.SAMN05216174_103240"/>
<proteinExistence type="predicted"/>
<feature type="transmembrane region" description="Helical" evidence="7">
    <location>
        <begin position="285"/>
        <end position="307"/>
    </location>
</feature>